<organism evidence="4 5">
    <name type="scientific">Mycena chlorophos</name>
    <name type="common">Agaric fungus</name>
    <name type="synonym">Agaricus chlorophos</name>
    <dbReference type="NCBI Taxonomy" id="658473"/>
    <lineage>
        <taxon>Eukaryota</taxon>
        <taxon>Fungi</taxon>
        <taxon>Dikarya</taxon>
        <taxon>Basidiomycota</taxon>
        <taxon>Agaricomycotina</taxon>
        <taxon>Agaricomycetes</taxon>
        <taxon>Agaricomycetidae</taxon>
        <taxon>Agaricales</taxon>
        <taxon>Marasmiineae</taxon>
        <taxon>Mycenaceae</taxon>
        <taxon>Mycena</taxon>
    </lineage>
</organism>
<evidence type="ECO:0000313" key="5">
    <source>
        <dbReference type="Proteomes" id="UP000815677"/>
    </source>
</evidence>
<evidence type="ECO:0000259" key="2">
    <source>
        <dbReference type="Pfam" id="PF21929"/>
    </source>
</evidence>
<dbReference type="InterPro" id="IPR023399">
    <property type="entry name" value="Baseplate-like_2-layer_sand"/>
</dbReference>
<dbReference type="PIRSF" id="PIRSF004440">
    <property type="entry name" value="GpP"/>
    <property type="match status" value="1"/>
</dbReference>
<evidence type="ECO:0000313" key="4">
    <source>
        <dbReference type="EMBL" id="GAT43695.1"/>
    </source>
</evidence>
<gene>
    <name evidence="4" type="ORF">MCHLO_01365</name>
</gene>
<dbReference type="Gene3D" id="3.30.1920.10">
    <property type="entry name" value="Baseplate protein-like domains - 2 layer sandwich fold"/>
    <property type="match status" value="1"/>
</dbReference>
<dbReference type="Gene3D" id="2.30.300.10">
    <property type="entry name" value="Baseplate protein-like domain - beta roll fold"/>
    <property type="match status" value="1"/>
</dbReference>
<dbReference type="Pfam" id="PF22255">
    <property type="entry name" value="Gp44-like_2nd"/>
    <property type="match status" value="1"/>
</dbReference>
<dbReference type="SUPFAM" id="SSF69279">
    <property type="entry name" value="Phage tail proteins"/>
    <property type="match status" value="2"/>
</dbReference>
<evidence type="ECO:0000259" key="1">
    <source>
        <dbReference type="Pfam" id="PF21683"/>
    </source>
</evidence>
<dbReference type="InterPro" id="IPR053982">
    <property type="entry name" value="Gp44/GpP-like_C"/>
</dbReference>
<feature type="domain" description="Baseplate hub protein gp44/GpP-like C-terminal" evidence="2">
    <location>
        <begin position="254"/>
        <end position="338"/>
    </location>
</feature>
<reference evidence="4" key="1">
    <citation type="submission" date="2014-09" db="EMBL/GenBank/DDBJ databases">
        <title>Genome sequence of the luminous mushroom Mycena chlorophos for searching fungal bioluminescence genes.</title>
        <authorList>
            <person name="Tanaka Y."/>
            <person name="Kasuga D."/>
            <person name="Oba Y."/>
            <person name="Hase S."/>
            <person name="Sato K."/>
            <person name="Oba Y."/>
            <person name="Sakakibara Y."/>
        </authorList>
    </citation>
    <scope>NUCLEOTIDE SEQUENCE</scope>
</reference>
<accession>A0ABQ0KYL2</accession>
<evidence type="ECO:0000259" key="3">
    <source>
        <dbReference type="Pfam" id="PF22255"/>
    </source>
</evidence>
<dbReference type="InterPro" id="IPR026276">
    <property type="entry name" value="Baseplate_GpP"/>
</dbReference>
<dbReference type="EMBL" id="DF839222">
    <property type="protein sequence ID" value="GAT43695.1"/>
    <property type="molecule type" value="Genomic_DNA"/>
</dbReference>
<protein>
    <recommendedName>
        <fullName evidence="6">Phage tail protein</fullName>
    </recommendedName>
</protein>
<evidence type="ECO:0008006" key="6">
    <source>
        <dbReference type="Google" id="ProtNLM"/>
    </source>
</evidence>
<dbReference type="Gene3D" id="3.55.50.10">
    <property type="entry name" value="Baseplate protein-like domains"/>
    <property type="match status" value="1"/>
</dbReference>
<dbReference type="Pfam" id="PF21683">
    <property type="entry name" value="GpP-like_1st"/>
    <property type="match status" value="1"/>
</dbReference>
<feature type="domain" description="Baseplate hub protein gp44-like N-terminal" evidence="1">
    <location>
        <begin position="6"/>
        <end position="91"/>
    </location>
</feature>
<dbReference type="InterPro" id="IPR049354">
    <property type="entry name" value="GpP-like_N"/>
</dbReference>
<dbReference type="InterPro" id="IPR053981">
    <property type="entry name" value="Gp44/GpP-like_2nd"/>
</dbReference>
<proteinExistence type="predicted"/>
<sequence length="352" mass="37834">MSSDDLTLAIDGQSMAGWNSIRVTRGVERVPSDFSIEMTERYPDELAKVAIQPGMSCTVSIGDDLVITGYIDHFVPSIDATGHSIQVVGRSRCCDLVDCSAEWQGSQVSGTSALDIAQKLAAVYGIGVVSAVQSLPSIPQFNLWVGESGYDVIERVCRYSALLAYDLPNGNLQLAQVGTANAASGFAEGSNVLKASVDFNADQRYSIYQMYPQGTDEMADVGASMKAVATATDPNVSRRRALYMVLEAGGAGLALAQQRVYWELARRAGRSRIVSLTCDSWRDSAGTLWTPNTLAPVSLPSLKLVSGQWVITEVTYNRSEEGTTADIQLMQPDALKPEPIVLQPMFGDVTAT</sequence>
<feature type="domain" description="Baseplate hub protein gp44/GpP-like second" evidence="3">
    <location>
        <begin position="93"/>
        <end position="175"/>
    </location>
</feature>
<name>A0ABQ0KYL2_MYCCL</name>
<keyword evidence="5" id="KW-1185">Reference proteome</keyword>
<dbReference type="Proteomes" id="UP000815677">
    <property type="component" value="Unassembled WGS sequence"/>
</dbReference>
<dbReference type="Pfam" id="PF21929">
    <property type="entry name" value="GpP_4th"/>
    <property type="match status" value="1"/>
</dbReference>